<organism evidence="8 9">
    <name type="scientific">Senna tora</name>
    <dbReference type="NCBI Taxonomy" id="362788"/>
    <lineage>
        <taxon>Eukaryota</taxon>
        <taxon>Viridiplantae</taxon>
        <taxon>Streptophyta</taxon>
        <taxon>Embryophyta</taxon>
        <taxon>Tracheophyta</taxon>
        <taxon>Spermatophyta</taxon>
        <taxon>Magnoliopsida</taxon>
        <taxon>eudicotyledons</taxon>
        <taxon>Gunneridae</taxon>
        <taxon>Pentapetalae</taxon>
        <taxon>rosids</taxon>
        <taxon>fabids</taxon>
        <taxon>Fabales</taxon>
        <taxon>Fabaceae</taxon>
        <taxon>Caesalpinioideae</taxon>
        <taxon>Cassia clade</taxon>
        <taxon>Senna</taxon>
    </lineage>
</organism>
<evidence type="ECO:0000256" key="2">
    <source>
        <dbReference type="ARBA" id="ARBA00023015"/>
    </source>
</evidence>
<keyword evidence="5" id="KW-0804">Transcription</keyword>
<dbReference type="PANTHER" id="PTHR45693">
    <property type="entry name" value="TRANSCRIPTION FACTOR TGA9"/>
    <property type="match status" value="1"/>
</dbReference>
<evidence type="ECO:0000256" key="4">
    <source>
        <dbReference type="ARBA" id="ARBA00023159"/>
    </source>
</evidence>
<evidence type="ECO:0000256" key="3">
    <source>
        <dbReference type="ARBA" id="ARBA00023125"/>
    </source>
</evidence>
<name>A0A834SXT9_9FABA</name>
<sequence>MYRSDASMLDIEYGRWVEEQHWLVCELRVAVQEHLPENELRLLVDNCLAHYDQIMNFMSIVSKMSSTYTYRYNFF</sequence>
<keyword evidence="3" id="KW-0238">DNA-binding</keyword>
<dbReference type="Proteomes" id="UP000634136">
    <property type="component" value="Unassembled WGS sequence"/>
</dbReference>
<dbReference type="InterPro" id="IPR025422">
    <property type="entry name" value="TGA_domain"/>
</dbReference>
<dbReference type="PANTHER" id="PTHR45693:SF13">
    <property type="entry name" value="TRANSCRIPTION FACTOR TGA10"/>
    <property type="match status" value="1"/>
</dbReference>
<comment type="caution">
    <text evidence="8">The sequence shown here is derived from an EMBL/GenBank/DDBJ whole genome shotgun (WGS) entry which is preliminary data.</text>
</comment>
<accession>A0A834SXT9</accession>
<evidence type="ECO:0000313" key="9">
    <source>
        <dbReference type="Proteomes" id="UP000634136"/>
    </source>
</evidence>
<dbReference type="OrthoDB" id="1746264at2759"/>
<dbReference type="AlphaFoldDB" id="A0A834SXT9"/>
<dbReference type="EMBL" id="JAAIUW010000010">
    <property type="protein sequence ID" value="KAF7812230.1"/>
    <property type="molecule type" value="Genomic_DNA"/>
</dbReference>
<evidence type="ECO:0000256" key="5">
    <source>
        <dbReference type="ARBA" id="ARBA00023163"/>
    </source>
</evidence>
<reference evidence="8" key="1">
    <citation type="submission" date="2020-09" db="EMBL/GenBank/DDBJ databases">
        <title>Genome-Enabled Discovery of Anthraquinone Biosynthesis in Senna tora.</title>
        <authorList>
            <person name="Kang S.-H."/>
            <person name="Pandey R.P."/>
            <person name="Lee C.-M."/>
            <person name="Sim J.-S."/>
            <person name="Jeong J.-T."/>
            <person name="Choi B.-S."/>
            <person name="Jung M."/>
            <person name="Ginzburg D."/>
            <person name="Zhao K."/>
            <person name="Won S.Y."/>
            <person name="Oh T.-J."/>
            <person name="Yu Y."/>
            <person name="Kim N.-H."/>
            <person name="Lee O.R."/>
            <person name="Lee T.-H."/>
            <person name="Bashyal P."/>
            <person name="Kim T.-S."/>
            <person name="Lee W.-H."/>
            <person name="Kawkins C."/>
            <person name="Kim C.-K."/>
            <person name="Kim J.S."/>
            <person name="Ahn B.O."/>
            <person name="Rhee S.Y."/>
            <person name="Sohng J.K."/>
        </authorList>
    </citation>
    <scope>NUCLEOTIDE SEQUENCE</scope>
    <source>
        <tissue evidence="8">Leaf</tissue>
    </source>
</reference>
<keyword evidence="4" id="KW-0010">Activator</keyword>
<gene>
    <name evidence="8" type="ORF">G2W53_033206</name>
</gene>
<evidence type="ECO:0000256" key="6">
    <source>
        <dbReference type="ARBA" id="ARBA00023242"/>
    </source>
</evidence>
<dbReference type="Pfam" id="PF14144">
    <property type="entry name" value="DOG1"/>
    <property type="match status" value="1"/>
</dbReference>
<dbReference type="GO" id="GO:0043565">
    <property type="term" value="F:sequence-specific DNA binding"/>
    <property type="evidence" value="ECO:0007669"/>
    <property type="project" value="InterPro"/>
</dbReference>
<dbReference type="GO" id="GO:0006351">
    <property type="term" value="P:DNA-templated transcription"/>
    <property type="evidence" value="ECO:0007669"/>
    <property type="project" value="InterPro"/>
</dbReference>
<keyword evidence="9" id="KW-1185">Reference proteome</keyword>
<keyword evidence="2" id="KW-0805">Transcription regulation</keyword>
<evidence type="ECO:0000313" key="8">
    <source>
        <dbReference type="EMBL" id="KAF7812230.1"/>
    </source>
</evidence>
<evidence type="ECO:0000256" key="1">
    <source>
        <dbReference type="ARBA" id="ARBA00004123"/>
    </source>
</evidence>
<comment type="subcellular location">
    <subcellularLocation>
        <location evidence="1">Nucleus</location>
    </subcellularLocation>
</comment>
<keyword evidence="6" id="KW-0539">Nucleus</keyword>
<evidence type="ECO:0000259" key="7">
    <source>
        <dbReference type="Pfam" id="PF14144"/>
    </source>
</evidence>
<protein>
    <submittedName>
        <fullName evidence="8">BZIP transcription factor TGA10 isoform X1</fullName>
    </submittedName>
</protein>
<dbReference type="GO" id="GO:0005634">
    <property type="term" value="C:nucleus"/>
    <property type="evidence" value="ECO:0007669"/>
    <property type="project" value="UniProtKB-SubCell"/>
</dbReference>
<feature type="domain" description="DOG1" evidence="7">
    <location>
        <begin position="24"/>
        <end position="65"/>
    </location>
</feature>
<proteinExistence type="predicted"/>